<dbReference type="Proteomes" id="UP000663836">
    <property type="component" value="Unassembled WGS sequence"/>
</dbReference>
<dbReference type="EMBL" id="CAJOBD010002670">
    <property type="protein sequence ID" value="CAF3899274.1"/>
    <property type="molecule type" value="Genomic_DNA"/>
</dbReference>
<protein>
    <submittedName>
        <fullName evidence="4">Uncharacterized protein</fullName>
    </submittedName>
</protein>
<feature type="chain" id="PRO_5036235281" evidence="2">
    <location>
        <begin position="21"/>
        <end position="231"/>
    </location>
</feature>
<evidence type="ECO:0000313" key="5">
    <source>
        <dbReference type="Proteomes" id="UP000663836"/>
    </source>
</evidence>
<reference evidence="4" key="1">
    <citation type="submission" date="2021-02" db="EMBL/GenBank/DDBJ databases">
        <authorList>
            <person name="Nowell W R."/>
        </authorList>
    </citation>
    <scope>NUCLEOTIDE SEQUENCE</scope>
</reference>
<dbReference type="Proteomes" id="UP000663864">
    <property type="component" value="Unassembled WGS sequence"/>
</dbReference>
<organism evidence="4 5">
    <name type="scientific">Rotaria sordida</name>
    <dbReference type="NCBI Taxonomy" id="392033"/>
    <lineage>
        <taxon>Eukaryota</taxon>
        <taxon>Metazoa</taxon>
        <taxon>Spiralia</taxon>
        <taxon>Gnathifera</taxon>
        <taxon>Rotifera</taxon>
        <taxon>Eurotatoria</taxon>
        <taxon>Bdelloidea</taxon>
        <taxon>Philodinida</taxon>
        <taxon>Philodinidae</taxon>
        <taxon>Rotaria</taxon>
    </lineage>
</organism>
<evidence type="ECO:0000313" key="4">
    <source>
        <dbReference type="EMBL" id="CAF3899274.1"/>
    </source>
</evidence>
<feature type="signal peptide" evidence="2">
    <location>
        <begin position="1"/>
        <end position="20"/>
    </location>
</feature>
<keyword evidence="2" id="KW-0732">Signal</keyword>
<comment type="caution">
    <text evidence="4">The sequence shown here is derived from an EMBL/GenBank/DDBJ whole genome shotgun (WGS) entry which is preliminary data.</text>
</comment>
<evidence type="ECO:0000256" key="2">
    <source>
        <dbReference type="SAM" id="SignalP"/>
    </source>
</evidence>
<accession>A0A819HPF3</accession>
<feature type="compositionally biased region" description="Basic and acidic residues" evidence="1">
    <location>
        <begin position="33"/>
        <end position="47"/>
    </location>
</feature>
<feature type="region of interest" description="Disordered" evidence="1">
    <location>
        <begin position="25"/>
        <end position="67"/>
    </location>
</feature>
<evidence type="ECO:0000256" key="1">
    <source>
        <dbReference type="SAM" id="MobiDB-lite"/>
    </source>
</evidence>
<gene>
    <name evidence="4" type="ORF">JBS370_LOCUS20786</name>
    <name evidence="3" type="ORF">ZHD862_LOCUS24755</name>
</gene>
<proteinExistence type="predicted"/>
<dbReference type="EMBL" id="CAJNOT010001706">
    <property type="protein sequence ID" value="CAF1238631.1"/>
    <property type="molecule type" value="Genomic_DNA"/>
</dbReference>
<name>A0A819HPF3_9BILA</name>
<evidence type="ECO:0000313" key="3">
    <source>
        <dbReference type="EMBL" id="CAF1238631.1"/>
    </source>
</evidence>
<sequence>MRVQLLFILVLLAIIYEYQCEETTAETSVTNGDRSKDSNENKPSKSDNDDDDTDLKPSEKKSKRRRKSPDYIGHMNIYLRGSSKRGKKEKPKRFRFPVARYDRRRYRSFGSLINFLPWLPIFVERRTKQTIIYSPTGGVYILPPVINFYGKVYSIGELIASGYASLVSTGASPPPAVDVSPLVQTGAVVGSGIPTVNPATGGFDTGVQTNFGSFAAPKYSNSYRGMYGYQQ</sequence>
<dbReference type="AlphaFoldDB" id="A0A819HPF3"/>